<keyword evidence="2" id="KW-1185">Reference proteome</keyword>
<evidence type="ECO:0000313" key="2">
    <source>
        <dbReference type="Proteomes" id="UP000632273"/>
    </source>
</evidence>
<evidence type="ECO:0000313" key="1">
    <source>
        <dbReference type="EMBL" id="GGF09167.1"/>
    </source>
</evidence>
<sequence>MLALRYPTHESLYFHNSLASIIEHSFGYVRIDWHPVVIRSGELHEVYGQVLTLLRESGLNRILSDHQLRAPLMPDDQRWIVTDWVPRAVRECGYARGALMQAHDVISQLTNRRITDQLPDRPLIRYFDDLHLAERWLLEA</sequence>
<dbReference type="EMBL" id="BMHT01000003">
    <property type="protein sequence ID" value="GGF09167.1"/>
    <property type="molecule type" value="Genomic_DNA"/>
</dbReference>
<reference evidence="2" key="1">
    <citation type="journal article" date="2019" name="Int. J. Syst. Evol. Microbiol.">
        <title>The Global Catalogue of Microorganisms (GCM) 10K type strain sequencing project: providing services to taxonomists for standard genome sequencing and annotation.</title>
        <authorList>
            <consortium name="The Broad Institute Genomics Platform"/>
            <consortium name="The Broad Institute Genome Sequencing Center for Infectious Disease"/>
            <person name="Wu L."/>
            <person name="Ma J."/>
        </authorList>
    </citation>
    <scope>NUCLEOTIDE SEQUENCE [LARGE SCALE GENOMIC DNA]</scope>
    <source>
        <strain evidence="2">CGMCC 1.15197</strain>
    </source>
</reference>
<accession>A0ABQ1U1V6</accession>
<name>A0ABQ1U1V6_9BACT</name>
<comment type="caution">
    <text evidence="1">The sequence shown here is derived from an EMBL/GenBank/DDBJ whole genome shotgun (WGS) entry which is preliminary data.</text>
</comment>
<evidence type="ECO:0008006" key="3">
    <source>
        <dbReference type="Google" id="ProtNLM"/>
    </source>
</evidence>
<dbReference type="Proteomes" id="UP000632273">
    <property type="component" value="Unassembled WGS sequence"/>
</dbReference>
<gene>
    <name evidence="1" type="ORF">GCM10011383_20440</name>
</gene>
<proteinExistence type="predicted"/>
<organism evidence="1 2">
    <name type="scientific">Hymenobacter cavernae</name>
    <dbReference type="NCBI Taxonomy" id="2044852"/>
    <lineage>
        <taxon>Bacteria</taxon>
        <taxon>Pseudomonadati</taxon>
        <taxon>Bacteroidota</taxon>
        <taxon>Cytophagia</taxon>
        <taxon>Cytophagales</taxon>
        <taxon>Hymenobacteraceae</taxon>
        <taxon>Hymenobacter</taxon>
    </lineage>
</organism>
<dbReference type="RefSeq" id="WP_188813731.1">
    <property type="nucleotide sequence ID" value="NZ_BMHT01000003.1"/>
</dbReference>
<protein>
    <recommendedName>
        <fullName evidence="3">STAS/SEC14 domain-containing protein</fullName>
    </recommendedName>
</protein>